<dbReference type="PANTHER" id="PTHR23534">
    <property type="entry name" value="MFS PERMEASE"/>
    <property type="match status" value="1"/>
</dbReference>
<evidence type="ECO:0000313" key="7">
    <source>
        <dbReference type="EMBL" id="VDC24593.1"/>
    </source>
</evidence>
<dbReference type="OrthoDB" id="9776171at2"/>
<dbReference type="Pfam" id="PF07690">
    <property type="entry name" value="MFS_1"/>
    <property type="match status" value="1"/>
</dbReference>
<evidence type="ECO:0000256" key="4">
    <source>
        <dbReference type="ARBA" id="ARBA00023136"/>
    </source>
</evidence>
<sequence>MGQLLSGVGVASGVAVGGVLAEELAGTTAASGFVQTASTLGAGLVAVPLAKLALRAGRRWALSTGFALGTLGAGLVLLSAMVGQFWLMAVGMLFFGASQAAGLQARYAAVDGAPANASGRAMAIVIWATTVGSVAGPNLSEPGRRLGQSLGMVPLSGPYLFSLVSFLTAACVIALFFATATPVPQSGAPSSAQPGAAVVPSSKHGTWAALRIAARSPRSMFALAGVTGGHMIMVVIMVMTPVHMNHMGQPLEIIGIVISLHILGMYAASPLFGWLVDKVGAAQVVLLGCAILGTAIAMGILGSAMTTPISMSLALSVLGLGWSACLLGGSSLLSQSAPQEVRVPLQGANDMLMNFGAAGMAALAGPILSAGGFLWINLAALAVLLPMVALGLRAMRAPLAAPDQVTV</sequence>
<dbReference type="EMBL" id="UXAU01000020">
    <property type="protein sequence ID" value="VDC24593.1"/>
    <property type="molecule type" value="Genomic_DNA"/>
</dbReference>
<feature type="transmembrane region" description="Helical" evidence="5">
    <location>
        <begin position="284"/>
        <end position="305"/>
    </location>
</feature>
<dbReference type="InterPro" id="IPR020846">
    <property type="entry name" value="MFS_dom"/>
</dbReference>
<dbReference type="AlphaFoldDB" id="A0A3P5WM24"/>
<evidence type="ECO:0000256" key="5">
    <source>
        <dbReference type="SAM" id="Phobius"/>
    </source>
</evidence>
<evidence type="ECO:0000256" key="1">
    <source>
        <dbReference type="ARBA" id="ARBA00004651"/>
    </source>
</evidence>
<feature type="transmembrane region" description="Helical" evidence="5">
    <location>
        <begin position="311"/>
        <end position="330"/>
    </location>
</feature>
<dbReference type="PROSITE" id="PS50850">
    <property type="entry name" value="MFS"/>
    <property type="match status" value="1"/>
</dbReference>
<feature type="transmembrane region" description="Helical" evidence="5">
    <location>
        <begin position="37"/>
        <end position="54"/>
    </location>
</feature>
<dbReference type="Gene3D" id="1.20.1250.20">
    <property type="entry name" value="MFS general substrate transporter like domains"/>
    <property type="match status" value="1"/>
</dbReference>
<feature type="transmembrane region" description="Helical" evidence="5">
    <location>
        <begin position="61"/>
        <end position="80"/>
    </location>
</feature>
<evidence type="ECO:0000259" key="6">
    <source>
        <dbReference type="PROSITE" id="PS50850"/>
    </source>
</evidence>
<dbReference type="GO" id="GO:0005886">
    <property type="term" value="C:plasma membrane"/>
    <property type="evidence" value="ECO:0007669"/>
    <property type="project" value="UniProtKB-SubCell"/>
</dbReference>
<organism evidence="7 8">
    <name type="scientific">Arthrobacter ulcerisalmonis</name>
    <dbReference type="NCBI Taxonomy" id="2483813"/>
    <lineage>
        <taxon>Bacteria</taxon>
        <taxon>Bacillati</taxon>
        <taxon>Actinomycetota</taxon>
        <taxon>Actinomycetes</taxon>
        <taxon>Micrococcales</taxon>
        <taxon>Micrococcaceae</taxon>
        <taxon>Arthrobacter</taxon>
    </lineage>
</organism>
<feature type="transmembrane region" description="Helical" evidence="5">
    <location>
        <begin position="220"/>
        <end position="241"/>
    </location>
</feature>
<feature type="transmembrane region" description="Helical" evidence="5">
    <location>
        <begin position="351"/>
        <end position="368"/>
    </location>
</feature>
<dbReference type="InterPro" id="IPR036259">
    <property type="entry name" value="MFS_trans_sf"/>
</dbReference>
<dbReference type="InterPro" id="IPR011701">
    <property type="entry name" value="MFS"/>
</dbReference>
<gene>
    <name evidence="7" type="ORF">PSET11_01394</name>
</gene>
<feature type="domain" description="Major facilitator superfamily (MFS) profile" evidence="6">
    <location>
        <begin position="217"/>
        <end position="407"/>
    </location>
</feature>
<accession>A0A3P5WM24</accession>
<reference evidence="7 8" key="1">
    <citation type="submission" date="2018-11" db="EMBL/GenBank/DDBJ databases">
        <authorList>
            <person name="Criscuolo A."/>
        </authorList>
    </citation>
    <scope>NUCLEOTIDE SEQUENCE [LARGE SCALE GENOMIC DNA]</scope>
    <source>
        <strain evidence="7">AT11b</strain>
    </source>
</reference>
<dbReference type="PANTHER" id="PTHR23534:SF1">
    <property type="entry name" value="MAJOR FACILITATOR SUPERFAMILY PROTEIN"/>
    <property type="match status" value="1"/>
</dbReference>
<keyword evidence="8" id="KW-1185">Reference proteome</keyword>
<name>A0A3P5WM24_9MICC</name>
<comment type="subcellular location">
    <subcellularLocation>
        <location evidence="1">Cell membrane</location>
        <topology evidence="1">Multi-pass membrane protein</topology>
    </subcellularLocation>
</comment>
<keyword evidence="4 5" id="KW-0472">Membrane</keyword>
<dbReference type="SUPFAM" id="SSF103473">
    <property type="entry name" value="MFS general substrate transporter"/>
    <property type="match status" value="1"/>
</dbReference>
<evidence type="ECO:0000313" key="8">
    <source>
        <dbReference type="Proteomes" id="UP000280861"/>
    </source>
</evidence>
<evidence type="ECO:0000256" key="2">
    <source>
        <dbReference type="ARBA" id="ARBA00022692"/>
    </source>
</evidence>
<feature type="transmembrane region" description="Helical" evidence="5">
    <location>
        <begin position="159"/>
        <end position="178"/>
    </location>
</feature>
<keyword evidence="3 5" id="KW-1133">Transmembrane helix</keyword>
<protein>
    <submittedName>
        <fullName evidence="7">Major Facilitator Superfamily protein</fullName>
    </submittedName>
</protein>
<dbReference type="Proteomes" id="UP000280861">
    <property type="component" value="Unassembled WGS sequence"/>
</dbReference>
<keyword evidence="2 5" id="KW-0812">Transmembrane</keyword>
<proteinExistence type="predicted"/>
<feature type="transmembrane region" description="Helical" evidence="5">
    <location>
        <begin position="253"/>
        <end position="272"/>
    </location>
</feature>
<dbReference type="GO" id="GO:0022857">
    <property type="term" value="F:transmembrane transporter activity"/>
    <property type="evidence" value="ECO:0007669"/>
    <property type="project" value="InterPro"/>
</dbReference>
<evidence type="ECO:0000256" key="3">
    <source>
        <dbReference type="ARBA" id="ARBA00022989"/>
    </source>
</evidence>